<dbReference type="EMBL" id="CP141769">
    <property type="protein sequence ID" value="WRS38224.1"/>
    <property type="molecule type" value="Genomic_DNA"/>
</dbReference>
<sequence length="335" mass="37991">MSAVSELTPQMQGYVGEFMDPDNLGWLPYVMYFHPTNFRTDIVSTDDSGFRYSEARNARYSATTLNTEDPVRLLVGSSTVFGTGATADRHTLSSRLTENDPRPERWINFGGRAFNSMQELFQFLLYRHRLPPVKEVVIFSGLNDLVLSGLPSNLRGEHGGFFFSQQFFDRLTGTRATGLPWFKKGGQRAMSGTVLPVDEQVIYTSDLILRHLNSWRMLCDALGARLTYVLQPLANWVRPTGSVEEQAIFAELDTQGSFRETYRDVCSVETHRLFSEHLQLGMKEMGVRFINFTSVLAQAARPDQWLFVDRIHLTDEGSDVVAKLLLRELNQGNLT</sequence>
<organism evidence="1 2">
    <name type="scientific">Thiobacillus sedimenti</name>
    <dbReference type="NCBI Taxonomy" id="3110231"/>
    <lineage>
        <taxon>Bacteria</taxon>
        <taxon>Pseudomonadati</taxon>
        <taxon>Pseudomonadota</taxon>
        <taxon>Betaproteobacteria</taxon>
        <taxon>Nitrosomonadales</taxon>
        <taxon>Thiobacillaceae</taxon>
        <taxon>Thiobacillus</taxon>
    </lineage>
</organism>
<evidence type="ECO:0008006" key="3">
    <source>
        <dbReference type="Google" id="ProtNLM"/>
    </source>
</evidence>
<dbReference type="SUPFAM" id="SSF52266">
    <property type="entry name" value="SGNH hydrolase"/>
    <property type="match status" value="1"/>
</dbReference>
<proteinExistence type="predicted"/>
<reference evidence="1 2" key="1">
    <citation type="submission" date="2023-12" db="EMBL/GenBank/DDBJ databases">
        <title>Thiobacillus sedimentum sp. nov., a chemolithoautotrophic sulfur-oxidizing bacterium isolated from freshwater sediment.</title>
        <authorList>
            <person name="Luo J."/>
            <person name="Dai C."/>
        </authorList>
    </citation>
    <scope>NUCLEOTIDE SEQUENCE [LARGE SCALE GENOMIC DNA]</scope>
    <source>
        <strain evidence="1 2">SCUT-2</strain>
    </source>
</reference>
<accession>A0ABZ1CGB1</accession>
<dbReference type="InterPro" id="IPR036514">
    <property type="entry name" value="SGNH_hydro_sf"/>
</dbReference>
<evidence type="ECO:0000313" key="2">
    <source>
        <dbReference type="Proteomes" id="UP001334732"/>
    </source>
</evidence>
<dbReference type="RefSeq" id="WP_296661593.1">
    <property type="nucleotide sequence ID" value="NZ_CP141769.1"/>
</dbReference>
<evidence type="ECO:0000313" key="1">
    <source>
        <dbReference type="EMBL" id="WRS38224.1"/>
    </source>
</evidence>
<gene>
    <name evidence="1" type="ORF">VA613_09385</name>
</gene>
<dbReference type="Gene3D" id="3.40.50.1110">
    <property type="entry name" value="SGNH hydrolase"/>
    <property type="match status" value="1"/>
</dbReference>
<dbReference type="Proteomes" id="UP001334732">
    <property type="component" value="Chromosome"/>
</dbReference>
<name>A0ABZ1CGB1_9PROT</name>
<protein>
    <recommendedName>
        <fullName evidence="3">SGNH hydrolase-type esterase domain-containing protein</fullName>
    </recommendedName>
</protein>
<keyword evidence="2" id="KW-1185">Reference proteome</keyword>